<evidence type="ECO:0000256" key="1">
    <source>
        <dbReference type="ARBA" id="ARBA00022801"/>
    </source>
</evidence>
<dbReference type="InterPro" id="IPR049492">
    <property type="entry name" value="BD-FAE-like_dom"/>
</dbReference>
<dbReference type="Gene3D" id="3.40.50.1820">
    <property type="entry name" value="alpha/beta hydrolase"/>
    <property type="match status" value="1"/>
</dbReference>
<sequence length="267" mass="29712">MPGIINLLFLLFILGVRGQHNEYAEAKDIYYYNDALKDEYKSEICKLDIHYPLKGKDHPVIIWYHGGGLTGGKKEIPEALKQQGFCVVGVGYRLSPHVPAASSILDAAASIAWVYKNISKYNGSSQKIVVSGHSAGGYLALMTVMNKSYLAAYGIDANTMAGLVPFSGHTITHFTIRAERGIGEHQAVVDDFAPLYYVRNDAPPILLITGDRNKELLARYEENAYFFRMMKVAGHKDIQIFELDGYGHGMTYPAFPLLIDFIKSKIK</sequence>
<accession>A0A9E6ZKD1</accession>
<protein>
    <submittedName>
        <fullName evidence="3">Alpha/beta hydrolase</fullName>
    </submittedName>
</protein>
<feature type="domain" description="BD-FAE-like" evidence="2">
    <location>
        <begin position="47"/>
        <end position="147"/>
    </location>
</feature>
<dbReference type="GO" id="GO:0016787">
    <property type="term" value="F:hydrolase activity"/>
    <property type="evidence" value="ECO:0007669"/>
    <property type="project" value="UniProtKB-KW"/>
</dbReference>
<evidence type="ECO:0000313" key="4">
    <source>
        <dbReference type="Proteomes" id="UP000831290"/>
    </source>
</evidence>
<dbReference type="RefSeq" id="WP_255842621.1">
    <property type="nucleotide sequence ID" value="NZ_CP094358.1"/>
</dbReference>
<dbReference type="PANTHER" id="PTHR48081:SF9">
    <property type="entry name" value="CARBOXYLESTERASE"/>
    <property type="match status" value="1"/>
</dbReference>
<dbReference type="PANTHER" id="PTHR48081">
    <property type="entry name" value="AB HYDROLASE SUPERFAMILY PROTEIN C4A8.06C"/>
    <property type="match status" value="1"/>
</dbReference>
<dbReference type="InterPro" id="IPR029058">
    <property type="entry name" value="AB_hydrolase_fold"/>
</dbReference>
<evidence type="ECO:0000259" key="2">
    <source>
        <dbReference type="Pfam" id="PF20434"/>
    </source>
</evidence>
<dbReference type="EMBL" id="CP094358">
    <property type="protein sequence ID" value="UOB17279.1"/>
    <property type="molecule type" value="Genomic_DNA"/>
</dbReference>
<gene>
    <name evidence="3" type="ORF">MQE35_16275</name>
</gene>
<organism evidence="3 4">
    <name type="scientific">Abyssalbus ytuae</name>
    <dbReference type="NCBI Taxonomy" id="2926907"/>
    <lineage>
        <taxon>Bacteria</taxon>
        <taxon>Pseudomonadati</taxon>
        <taxon>Bacteroidota</taxon>
        <taxon>Flavobacteriia</taxon>
        <taxon>Flavobacteriales</taxon>
        <taxon>Flavobacteriaceae</taxon>
        <taxon>Abyssalbus</taxon>
    </lineage>
</organism>
<proteinExistence type="predicted"/>
<dbReference type="InterPro" id="IPR050300">
    <property type="entry name" value="GDXG_lipolytic_enzyme"/>
</dbReference>
<dbReference type="SUPFAM" id="SSF53474">
    <property type="entry name" value="alpha/beta-Hydrolases"/>
    <property type="match status" value="1"/>
</dbReference>
<reference evidence="3" key="1">
    <citation type="submission" date="2022-03" db="EMBL/GenBank/DDBJ databases">
        <title>Description of Abyssus ytuae gen. nov., sp. nov., a novel member of the family Flavobacteriaceae isolated from the sediment of Mariana Trench.</title>
        <authorList>
            <person name="Zhang J."/>
            <person name="Xu X."/>
        </authorList>
    </citation>
    <scope>NUCLEOTIDE SEQUENCE</scope>
    <source>
        <strain evidence="3">MT3330</strain>
    </source>
</reference>
<dbReference type="Pfam" id="PF20434">
    <property type="entry name" value="BD-FAE"/>
    <property type="match status" value="1"/>
</dbReference>
<dbReference type="Proteomes" id="UP000831290">
    <property type="component" value="Chromosome"/>
</dbReference>
<keyword evidence="1 3" id="KW-0378">Hydrolase</keyword>
<evidence type="ECO:0000313" key="3">
    <source>
        <dbReference type="EMBL" id="UOB17279.1"/>
    </source>
</evidence>
<dbReference type="AlphaFoldDB" id="A0A9E6ZKD1"/>
<dbReference type="KEGG" id="fbm:MQE35_16275"/>
<name>A0A9E6ZKD1_9FLAO</name>
<keyword evidence="4" id="KW-1185">Reference proteome</keyword>